<evidence type="ECO:0000256" key="1">
    <source>
        <dbReference type="SAM" id="MobiDB-lite"/>
    </source>
</evidence>
<dbReference type="Gene3D" id="3.80.10.10">
    <property type="entry name" value="Ribonuclease Inhibitor"/>
    <property type="match status" value="1"/>
</dbReference>
<keyword evidence="2" id="KW-1185">Reference proteome</keyword>
<dbReference type="InterPro" id="IPR032675">
    <property type="entry name" value="LRR_dom_sf"/>
</dbReference>
<organism evidence="2 3">
    <name type="scientific">Drosophila mauritiana</name>
    <name type="common">Fruit fly</name>
    <dbReference type="NCBI Taxonomy" id="7226"/>
    <lineage>
        <taxon>Eukaryota</taxon>
        <taxon>Metazoa</taxon>
        <taxon>Ecdysozoa</taxon>
        <taxon>Arthropoda</taxon>
        <taxon>Hexapoda</taxon>
        <taxon>Insecta</taxon>
        <taxon>Pterygota</taxon>
        <taxon>Neoptera</taxon>
        <taxon>Endopterygota</taxon>
        <taxon>Diptera</taxon>
        <taxon>Brachycera</taxon>
        <taxon>Muscomorpha</taxon>
        <taxon>Ephydroidea</taxon>
        <taxon>Drosophilidae</taxon>
        <taxon>Drosophila</taxon>
        <taxon>Sophophora</taxon>
    </lineage>
</organism>
<protein>
    <submittedName>
        <fullName evidence="3">Uncharacterized protein LOC117142208 isoform X1</fullName>
    </submittedName>
</protein>
<proteinExistence type="predicted"/>
<evidence type="ECO:0000313" key="2">
    <source>
        <dbReference type="Proteomes" id="UP000515162"/>
    </source>
</evidence>
<dbReference type="RefSeq" id="XP_033161936.1">
    <property type="nucleotide sequence ID" value="XM_033306045.1"/>
</dbReference>
<dbReference type="GeneID" id="117142208"/>
<sequence length="497" mass="58374">MLSRSPRLLKNPERKQRLAKFQVGDCSVLEMEAPQKNRRIHQVAQIGDGLTSPLESPSNNYSSDRSNPLTKLEEGEQDADYWELKKVFQKLDLSDQIVLYRSFRLLPAACYTLWRSTRKRLDFRTLHRDLGEASQRHLIVHMKDHFKYIYFVADKLQENLNVLEKAGVKSVVSVQRCELLIEEKVKSISQHAGEDFGGNRMAQWPLHALPKLMRNLRRLKVDCEIQVHFIEHFKELELLVLNGFISQTALTGILERCQKLTRLFLRFDCDTLSLKLIDKCSHLRDLSLTTGLFSHQKDLVMKLTDLRLLELTQCGTRSQLTIECLQFILNRRKDSVQLIQMDCKGFQDPNWMKEVGMDRCSRLRGLVLANCYFCDREISQLLFPRVQKYIALINCPDIKDYQLIDMVRMCPGLNDIYLMDCPQLSWKVLQGIYRIRKSEKLSYPITIILSQHSELRQAYQSMYSNFWCFKLPFLRMERVIHPCRPIRDIQLFFNSSE</sequence>
<gene>
    <name evidence="3" type="primary">LOC117142208</name>
</gene>
<accession>A0A6P8KF44</accession>
<reference evidence="3" key="1">
    <citation type="submission" date="2025-08" db="UniProtKB">
        <authorList>
            <consortium name="RefSeq"/>
        </authorList>
    </citation>
    <scope>IDENTIFICATION</scope>
    <source>
        <strain evidence="3">Mau12</strain>
        <tissue evidence="3">Whole Body</tissue>
    </source>
</reference>
<dbReference type="Proteomes" id="UP000515162">
    <property type="component" value="Chromosome 2L"/>
</dbReference>
<dbReference type="SUPFAM" id="SSF52047">
    <property type="entry name" value="RNI-like"/>
    <property type="match status" value="1"/>
</dbReference>
<name>A0A6P8KF44_DROMA</name>
<evidence type="ECO:0000313" key="3">
    <source>
        <dbReference type="RefSeq" id="XP_033161936.1"/>
    </source>
</evidence>
<feature type="compositionally biased region" description="Polar residues" evidence="1">
    <location>
        <begin position="53"/>
        <end position="69"/>
    </location>
</feature>
<feature type="region of interest" description="Disordered" evidence="1">
    <location>
        <begin position="46"/>
        <end position="69"/>
    </location>
</feature>
<dbReference type="AlphaFoldDB" id="A0A6P8KF44"/>